<sequence length="275" mass="29213">MHNGEVGMVGGVAELGVLTASAQEWAVAVRRAEVIGRLARGPQVRVVEADEAAADGIGGLQGAPCRAKGGTAQLGATLPGQAGPFGVRPPAPPIRYHGHILHLVRVGVRGEGPAERHRRDVEGPPGRTVSAAKVAGPVPSAPAVVHDPDRPVGGDGHPDRVDVGVNLVEREPPPRRRPPRDTEIVGTPRRTGLIDALTGARVRVFAEWGYQGAGGTIRTPFKLHRHRPRLSRHQKSVNRSHVRIRAIGERAAATLNAWKVLVRLRCCPRRAGAIV</sequence>
<evidence type="ECO:0000313" key="3">
    <source>
        <dbReference type="Proteomes" id="UP000655044"/>
    </source>
</evidence>
<keyword evidence="3" id="KW-1185">Reference proteome</keyword>
<protein>
    <recommendedName>
        <fullName evidence="4">Transposase</fullName>
    </recommendedName>
</protein>
<gene>
    <name evidence="2" type="ORF">Pro02_68070</name>
</gene>
<evidence type="ECO:0000313" key="2">
    <source>
        <dbReference type="EMBL" id="GIH88399.1"/>
    </source>
</evidence>
<feature type="compositionally biased region" description="Basic and acidic residues" evidence="1">
    <location>
        <begin position="146"/>
        <end position="162"/>
    </location>
</feature>
<evidence type="ECO:0008006" key="4">
    <source>
        <dbReference type="Google" id="ProtNLM"/>
    </source>
</evidence>
<feature type="region of interest" description="Disordered" evidence="1">
    <location>
        <begin position="111"/>
        <end position="162"/>
    </location>
</feature>
<name>A0A8J3WFP5_PLARO</name>
<evidence type="ECO:0000256" key="1">
    <source>
        <dbReference type="SAM" id="MobiDB-lite"/>
    </source>
</evidence>
<dbReference type="AlphaFoldDB" id="A0A8J3WFP5"/>
<proteinExistence type="predicted"/>
<comment type="caution">
    <text evidence="2">The sequence shown here is derived from an EMBL/GenBank/DDBJ whole genome shotgun (WGS) entry which is preliminary data.</text>
</comment>
<dbReference type="Proteomes" id="UP000655044">
    <property type="component" value="Unassembled WGS sequence"/>
</dbReference>
<reference evidence="2" key="1">
    <citation type="submission" date="2021-01" db="EMBL/GenBank/DDBJ databases">
        <title>Whole genome shotgun sequence of Planobispora rosea NBRC 15558.</title>
        <authorList>
            <person name="Komaki H."/>
            <person name="Tamura T."/>
        </authorList>
    </citation>
    <scope>NUCLEOTIDE SEQUENCE</scope>
    <source>
        <strain evidence="2">NBRC 15558</strain>
    </source>
</reference>
<feature type="compositionally biased region" description="Basic and acidic residues" evidence="1">
    <location>
        <begin position="112"/>
        <end position="122"/>
    </location>
</feature>
<feature type="compositionally biased region" description="Low complexity" evidence="1">
    <location>
        <begin position="129"/>
        <end position="145"/>
    </location>
</feature>
<accession>A0A8J3WFP5</accession>
<organism evidence="2 3">
    <name type="scientific">Planobispora rosea</name>
    <dbReference type="NCBI Taxonomy" id="35762"/>
    <lineage>
        <taxon>Bacteria</taxon>
        <taxon>Bacillati</taxon>
        <taxon>Actinomycetota</taxon>
        <taxon>Actinomycetes</taxon>
        <taxon>Streptosporangiales</taxon>
        <taxon>Streptosporangiaceae</taxon>
        <taxon>Planobispora</taxon>
    </lineage>
</organism>
<dbReference type="EMBL" id="BOOI01000080">
    <property type="protein sequence ID" value="GIH88399.1"/>
    <property type="molecule type" value="Genomic_DNA"/>
</dbReference>